<keyword evidence="2" id="KW-0732">Signal</keyword>
<protein>
    <recommendedName>
        <fullName evidence="5">Prp 4 CRoW domain-containing protein</fullName>
    </recommendedName>
</protein>
<gene>
    <name evidence="3" type="ORF">VSDG_02524</name>
</gene>
<reference evidence="3 4" key="1">
    <citation type="submission" date="2015-09" db="EMBL/GenBank/DDBJ databases">
        <title>Host preference determinants of Valsa canker pathogens revealed by comparative genomics.</title>
        <authorList>
            <person name="Yin Z."/>
            <person name="Huang L."/>
        </authorList>
    </citation>
    <scope>NUCLEOTIDE SEQUENCE [LARGE SCALE GENOMIC DNA]</scope>
    <source>
        <strain evidence="3 4">YSFL</strain>
    </source>
</reference>
<dbReference type="STRING" id="252740.A0A423WFG1"/>
<evidence type="ECO:0008006" key="5">
    <source>
        <dbReference type="Google" id="ProtNLM"/>
    </source>
</evidence>
<organism evidence="3 4">
    <name type="scientific">Cytospora chrysosperma</name>
    <name type="common">Cytospora canker fungus</name>
    <name type="synonym">Sphaeria chrysosperma</name>
    <dbReference type="NCBI Taxonomy" id="252740"/>
    <lineage>
        <taxon>Eukaryota</taxon>
        <taxon>Fungi</taxon>
        <taxon>Dikarya</taxon>
        <taxon>Ascomycota</taxon>
        <taxon>Pezizomycotina</taxon>
        <taxon>Sordariomycetes</taxon>
        <taxon>Sordariomycetidae</taxon>
        <taxon>Diaporthales</taxon>
        <taxon>Cytosporaceae</taxon>
        <taxon>Cytospora</taxon>
    </lineage>
</organism>
<evidence type="ECO:0000313" key="4">
    <source>
        <dbReference type="Proteomes" id="UP000284375"/>
    </source>
</evidence>
<evidence type="ECO:0000256" key="2">
    <source>
        <dbReference type="SAM" id="SignalP"/>
    </source>
</evidence>
<comment type="caution">
    <text evidence="3">The sequence shown here is derived from an EMBL/GenBank/DDBJ whole genome shotgun (WGS) entry which is preliminary data.</text>
</comment>
<feature type="chain" id="PRO_5019486895" description="Prp 4 CRoW domain-containing protein" evidence="2">
    <location>
        <begin position="19"/>
        <end position="269"/>
    </location>
</feature>
<keyword evidence="4" id="KW-1185">Reference proteome</keyword>
<evidence type="ECO:0000313" key="3">
    <source>
        <dbReference type="EMBL" id="ROW02182.1"/>
    </source>
</evidence>
<proteinExistence type="predicted"/>
<accession>A0A423WFG1</accession>
<dbReference type="AlphaFoldDB" id="A0A423WFG1"/>
<feature type="signal peptide" evidence="2">
    <location>
        <begin position="1"/>
        <end position="18"/>
    </location>
</feature>
<dbReference type="OrthoDB" id="5409186at2759"/>
<name>A0A423WFG1_CYTCH</name>
<feature type="region of interest" description="Disordered" evidence="1">
    <location>
        <begin position="147"/>
        <end position="170"/>
    </location>
</feature>
<dbReference type="EMBL" id="LJZO01000005">
    <property type="protein sequence ID" value="ROW02182.1"/>
    <property type="molecule type" value="Genomic_DNA"/>
</dbReference>
<sequence length="269" mass="26651">MKRATVVAVAAFASQALAKPEPMPYKPVKAFISTRDIFGLDRRDTDAYSPYQSICGAAATCAQACGDAFDQCASSDNQMHCYNVQSNESCCPDGSGNSCDAGYYCSVDSTSQTWCCPEGMDLDTCASKYQVTGGLHTTSVALTTSTTSTTSSTSATSTSVASSTTSSTTSSATTSVATHSASHVASHTASSSALAGGIFFDTGNGTAGAISATGAYGASATSKMSTSASDSTASGSASTTGSSAKSGASTSSPAAFLALFGAAALVALI</sequence>
<feature type="region of interest" description="Disordered" evidence="1">
    <location>
        <begin position="227"/>
        <end position="249"/>
    </location>
</feature>
<dbReference type="Proteomes" id="UP000284375">
    <property type="component" value="Unassembled WGS sequence"/>
</dbReference>
<evidence type="ECO:0000256" key="1">
    <source>
        <dbReference type="SAM" id="MobiDB-lite"/>
    </source>
</evidence>